<feature type="chain" id="PRO_5047507050" evidence="1">
    <location>
        <begin position="18"/>
        <end position="557"/>
    </location>
</feature>
<keyword evidence="3" id="KW-1185">Reference proteome</keyword>
<gene>
    <name evidence="2" type="ORF">H8L67_03245</name>
</gene>
<dbReference type="SUPFAM" id="SSF48452">
    <property type="entry name" value="TPR-like"/>
    <property type="match status" value="2"/>
</dbReference>
<evidence type="ECO:0000313" key="3">
    <source>
        <dbReference type="Proteomes" id="UP000824755"/>
    </source>
</evidence>
<dbReference type="PANTHER" id="PTHR12558">
    <property type="entry name" value="CELL DIVISION CYCLE 16,23,27"/>
    <property type="match status" value="1"/>
</dbReference>
<dbReference type="Proteomes" id="UP000824755">
    <property type="component" value="Chromosome"/>
</dbReference>
<protein>
    <submittedName>
        <fullName evidence="2">Tetratricopeptide repeat protein</fullName>
    </submittedName>
</protein>
<sequence length="557" mass="61587">MIALCATVFLLVSPLHAQQVTKDENRSQSLTASPETLRDTLAGEFATQEGRLREAADFYLKAAQASDDGVLAERATRLALLADDDVTAKRAFEIWKRHPTTDTATLAMAELSIALREERVADAARIATALIQRKDDQGWRLALTALSGGSRNMSVSANVLKRLADNNALPGTLDPWLAFAGLAQRLGEPALASRMVADIVTRFPNEPRVQLLRASQLRDEGEYEQARGVLAALEKGAADDRRLRVLVANEYDLTGDAAGAARVMALGPQDEDTLGLRAAMLAKAEDMAGLEKLYDDINARPEKSQRLMLILGTMDETLKRYPQALAWYRKVKDPALADNARIRIANILFETGKKPEAFATLKEMQSDPRAAENVRRDAFVLEAEFRRQEKDGAGEIEAYNRALAAMPDDNALLYARGLAWERLDRIDKAEADLRAILATDPENTMALNALGYTLADRTSRYAEALQLIDRARLAEPSNAAIIDSYGWVLYRLGRAKEALPHLRKAFVLQRDAEIAAHIAEVLWKLGEREEAKRWIATAKKIDPENRSLLRAIALIGE</sequence>
<name>A0ABX8WRR9_9GAMM</name>
<organism evidence="2 3">
    <name type="scientific">Lysobacter soyae</name>
    <dbReference type="NCBI Taxonomy" id="2764185"/>
    <lineage>
        <taxon>Bacteria</taxon>
        <taxon>Pseudomonadati</taxon>
        <taxon>Pseudomonadota</taxon>
        <taxon>Gammaproteobacteria</taxon>
        <taxon>Lysobacterales</taxon>
        <taxon>Lysobacteraceae</taxon>
        <taxon>Lysobacter</taxon>
    </lineage>
</organism>
<dbReference type="InterPro" id="IPR019734">
    <property type="entry name" value="TPR_rpt"/>
</dbReference>
<dbReference type="RefSeq" id="WP_220380349.1">
    <property type="nucleotide sequence ID" value="NZ_CP080544.1"/>
</dbReference>
<evidence type="ECO:0000313" key="2">
    <source>
        <dbReference type="EMBL" id="QYR53533.1"/>
    </source>
</evidence>
<accession>A0ABX8WRR9</accession>
<evidence type="ECO:0000256" key="1">
    <source>
        <dbReference type="SAM" id="SignalP"/>
    </source>
</evidence>
<dbReference type="InterPro" id="IPR011990">
    <property type="entry name" value="TPR-like_helical_dom_sf"/>
</dbReference>
<dbReference type="Gene3D" id="1.25.40.10">
    <property type="entry name" value="Tetratricopeptide repeat domain"/>
    <property type="match status" value="2"/>
</dbReference>
<dbReference type="PANTHER" id="PTHR12558:SF33">
    <property type="entry name" value="BLL7664 PROTEIN"/>
    <property type="match status" value="1"/>
</dbReference>
<reference evidence="2 3" key="1">
    <citation type="submission" date="2021-08" db="EMBL/GenBank/DDBJ databases">
        <title>Lysobacter sp. strain CJ11 Genome sequencing and assembly.</title>
        <authorList>
            <person name="Kim I."/>
        </authorList>
    </citation>
    <scope>NUCLEOTIDE SEQUENCE [LARGE SCALE GENOMIC DNA]</scope>
    <source>
        <strain evidence="2 3">CJ11</strain>
    </source>
</reference>
<proteinExistence type="predicted"/>
<feature type="signal peptide" evidence="1">
    <location>
        <begin position="1"/>
        <end position="17"/>
    </location>
</feature>
<keyword evidence="1" id="KW-0732">Signal</keyword>
<dbReference type="SMART" id="SM00028">
    <property type="entry name" value="TPR"/>
    <property type="match status" value="4"/>
</dbReference>
<dbReference type="EMBL" id="CP080544">
    <property type="protein sequence ID" value="QYR53533.1"/>
    <property type="molecule type" value="Genomic_DNA"/>
</dbReference>
<dbReference type="Pfam" id="PF13432">
    <property type="entry name" value="TPR_16"/>
    <property type="match status" value="1"/>
</dbReference>
<dbReference type="Pfam" id="PF13181">
    <property type="entry name" value="TPR_8"/>
    <property type="match status" value="1"/>
</dbReference>